<dbReference type="PRINTS" id="PR02008">
    <property type="entry name" value="RCMTFAMILY"/>
</dbReference>
<keyword evidence="1 6" id="KW-0489">Methyltransferase</keyword>
<evidence type="ECO:0000256" key="3">
    <source>
        <dbReference type="ARBA" id="ARBA00022691"/>
    </source>
</evidence>
<dbReference type="InParanoid" id="A0A7L9FKV1"/>
<accession>A0A7L9FKV1</accession>
<dbReference type="AlphaFoldDB" id="A0A7L9FKV1"/>
<keyword evidence="4" id="KW-0694">RNA-binding</keyword>
<dbReference type="InterPro" id="IPR001678">
    <property type="entry name" value="MeTrfase_RsmB-F_NOP2_dom"/>
</dbReference>
<gene>
    <name evidence="6" type="ORF">IG193_03710</name>
</gene>
<dbReference type="RefSeq" id="WP_192819546.1">
    <property type="nucleotide sequence ID" value="NZ_CP062310.1"/>
</dbReference>
<dbReference type="GO" id="GO:0003723">
    <property type="term" value="F:RNA binding"/>
    <property type="evidence" value="ECO:0007669"/>
    <property type="project" value="UniProtKB-KW"/>
</dbReference>
<dbReference type="InterPro" id="IPR049560">
    <property type="entry name" value="MeTrfase_RsmB-F_NOP2_cat"/>
</dbReference>
<evidence type="ECO:0000313" key="6">
    <source>
        <dbReference type="EMBL" id="QOJ79574.1"/>
    </source>
</evidence>
<dbReference type="PANTHER" id="PTHR22807">
    <property type="entry name" value="NOP2 YEAST -RELATED NOL1/NOP2/FMU SUN DOMAIN-CONTAINING"/>
    <property type="match status" value="1"/>
</dbReference>
<dbReference type="GO" id="GO:0001510">
    <property type="term" value="P:RNA methylation"/>
    <property type="evidence" value="ECO:0007669"/>
    <property type="project" value="InterPro"/>
</dbReference>
<evidence type="ECO:0000256" key="4">
    <source>
        <dbReference type="ARBA" id="ARBA00022884"/>
    </source>
</evidence>
<evidence type="ECO:0000259" key="5">
    <source>
        <dbReference type="PROSITE" id="PS51686"/>
    </source>
</evidence>
<dbReference type="KEGG" id="thel:IG193_03710"/>
<dbReference type="Gene3D" id="3.40.50.150">
    <property type="entry name" value="Vaccinia Virus protein VP39"/>
    <property type="match status" value="1"/>
</dbReference>
<sequence>MSPSRGIDTILDSLTPLVFRASTRILELISRHSLSIDSAFHEAMGEFRLKPGEQGAVYTLAKRTLENIGPAIYALEKYGKSGLPLRRKAAFYIAFYLAQHSPDIQKKLRAVRGGLLSDSLLGILSPRNIEQIFMEIEEQPVSFRLAYLESIPPLIVKTLLTRTELKEVKEILKSFRRRHVWVRVSDPGRVEYVREFLEQRGLRARVDVDFPYLLEVGAPSEGPLPELPLGVAVYQDKASVAAVEALLSLSPQGLVVDLAAAPCMKSSLICNRAREVELVAVDVSEKRLSFCKKIMSRAHCSSHLICADGRVFSSTRPFDAAIVDAPCTNSGAISRDPGLRLSLWGLRREDLEYLKQTQTSLLRNALRASGRRAPVLYSTCSVLPEEGEDVLGELQADFVSLRPTLPPRLERELVRPCEGCYRLYPHLHKTDGFFFAVISRAF</sequence>
<dbReference type="GO" id="GO:0008173">
    <property type="term" value="F:RNA methyltransferase activity"/>
    <property type="evidence" value="ECO:0007669"/>
    <property type="project" value="InterPro"/>
</dbReference>
<dbReference type="InterPro" id="IPR023267">
    <property type="entry name" value="RCMT"/>
</dbReference>
<dbReference type="Proteomes" id="UP000594121">
    <property type="component" value="Chromosome"/>
</dbReference>
<keyword evidence="7" id="KW-1185">Reference proteome</keyword>
<dbReference type="Pfam" id="PF01189">
    <property type="entry name" value="Methyltr_RsmB-F"/>
    <property type="match status" value="1"/>
</dbReference>
<feature type="domain" description="SAM-dependent MTase RsmB/NOP-type" evidence="5">
    <location>
        <begin position="168"/>
        <end position="441"/>
    </location>
</feature>
<evidence type="ECO:0000256" key="2">
    <source>
        <dbReference type="ARBA" id="ARBA00022679"/>
    </source>
</evidence>
<dbReference type="SUPFAM" id="SSF53335">
    <property type="entry name" value="S-adenosyl-L-methionine-dependent methyltransferases"/>
    <property type="match status" value="1"/>
</dbReference>
<evidence type="ECO:0000256" key="1">
    <source>
        <dbReference type="ARBA" id="ARBA00022603"/>
    </source>
</evidence>
<evidence type="ECO:0000313" key="7">
    <source>
        <dbReference type="Proteomes" id="UP000594121"/>
    </source>
</evidence>
<keyword evidence="2 6" id="KW-0808">Transferase</keyword>
<organism evidence="6 7">
    <name type="scientific">Infirmifilum lucidum</name>
    <dbReference type="NCBI Taxonomy" id="2776706"/>
    <lineage>
        <taxon>Archaea</taxon>
        <taxon>Thermoproteota</taxon>
        <taxon>Thermoprotei</taxon>
        <taxon>Thermofilales</taxon>
        <taxon>Thermofilaceae</taxon>
        <taxon>Infirmifilum</taxon>
    </lineage>
</organism>
<dbReference type="GeneID" id="59148972"/>
<dbReference type="InterPro" id="IPR029063">
    <property type="entry name" value="SAM-dependent_MTases_sf"/>
</dbReference>
<dbReference type="EMBL" id="CP062310">
    <property type="protein sequence ID" value="QOJ79574.1"/>
    <property type="molecule type" value="Genomic_DNA"/>
</dbReference>
<keyword evidence="3" id="KW-0949">S-adenosyl-L-methionine</keyword>
<protein>
    <submittedName>
        <fullName evidence="6">RsmB/NOP family class I SAM-dependent RNA methyltransferase</fullName>
    </submittedName>
</protein>
<proteinExistence type="predicted"/>
<dbReference type="PROSITE" id="PS51686">
    <property type="entry name" value="SAM_MT_RSMB_NOP"/>
    <property type="match status" value="1"/>
</dbReference>
<reference evidence="6 7" key="1">
    <citation type="submission" date="2020-10" db="EMBL/GenBank/DDBJ databases">
        <title>Thermofilum lucidum 3507LT sp. nov. a novel member of Thermofilaceae family isolated from Chile hot spring, and proposal of description order Thermofilales.</title>
        <authorList>
            <person name="Zayulina K.S."/>
            <person name="Elcheninov A.G."/>
            <person name="Toshchakov S.V."/>
            <person name="Kublanov I.V."/>
        </authorList>
    </citation>
    <scope>NUCLEOTIDE SEQUENCE [LARGE SCALE GENOMIC DNA]</scope>
    <source>
        <strain evidence="6 7">3507LT</strain>
    </source>
</reference>
<dbReference type="PANTHER" id="PTHR22807:SF70">
    <property type="entry name" value="TRNA_RRNA CYTOSINE-C5-METHYLASE, NOL1_NOP2_SUN FAMILY, FUSED TO N-TERMINAL NUSB REGULATOR DOMAIN"/>
    <property type="match status" value="1"/>
</dbReference>
<name>A0A7L9FKV1_9CREN</name>